<comment type="caution">
    <text evidence="2">The sequence shown here is derived from an EMBL/GenBank/DDBJ whole genome shotgun (WGS) entry which is preliminary data.</text>
</comment>
<proteinExistence type="predicted"/>
<accession>A0ABQ3MS59</accession>
<gene>
    <name evidence="2" type="ORF">GCM10017774_76990</name>
</gene>
<dbReference type="RefSeq" id="WP_191304339.1">
    <property type="nucleotide sequence ID" value="NZ_BNAR01000018.1"/>
</dbReference>
<feature type="compositionally biased region" description="Acidic residues" evidence="1">
    <location>
        <begin position="239"/>
        <end position="249"/>
    </location>
</feature>
<evidence type="ECO:0000313" key="2">
    <source>
        <dbReference type="EMBL" id="GHH57463.1"/>
    </source>
</evidence>
<name>A0ABQ3MS59_9PSEU</name>
<evidence type="ECO:0000313" key="3">
    <source>
        <dbReference type="Proteomes" id="UP000605568"/>
    </source>
</evidence>
<dbReference type="Proteomes" id="UP000605568">
    <property type="component" value="Unassembled WGS sequence"/>
</dbReference>
<organism evidence="2 3">
    <name type="scientific">Lentzea cavernae</name>
    <dbReference type="NCBI Taxonomy" id="2020703"/>
    <lineage>
        <taxon>Bacteria</taxon>
        <taxon>Bacillati</taxon>
        <taxon>Actinomycetota</taxon>
        <taxon>Actinomycetes</taxon>
        <taxon>Pseudonocardiales</taxon>
        <taxon>Pseudonocardiaceae</taxon>
        <taxon>Lentzea</taxon>
    </lineage>
</organism>
<feature type="region of interest" description="Disordered" evidence="1">
    <location>
        <begin position="230"/>
        <end position="257"/>
    </location>
</feature>
<evidence type="ECO:0000256" key="1">
    <source>
        <dbReference type="SAM" id="MobiDB-lite"/>
    </source>
</evidence>
<keyword evidence="3" id="KW-1185">Reference proteome</keyword>
<sequence length="257" mass="27514">MSVRILTKDLLALLNDHLLTAAEETGLAGCAGILLHTSKVEENAEVGAVNCLIATSTNGRVVGHSWVEAGGSILPTLLPVNYVRALIESLKKLLNKDNKNDHVSDLRRDGEDVVIAEDPDLFGHGFTQRFAWSDLDTFPRTVFPLLASVHLTAPKDLKAVENRTDYTASALSAFLTIANRHSGTVSLYRVHQSMNVHVQIGVSYRGVIAPSKGWNDSDLADGQAPDIGVYAADLPPLPDPDDAETDTADTEPAGANA</sequence>
<protein>
    <submittedName>
        <fullName evidence="2">Uncharacterized protein</fullName>
    </submittedName>
</protein>
<dbReference type="EMBL" id="BNAR01000018">
    <property type="protein sequence ID" value="GHH57463.1"/>
    <property type="molecule type" value="Genomic_DNA"/>
</dbReference>
<reference evidence="3" key="1">
    <citation type="journal article" date="2019" name="Int. J. Syst. Evol. Microbiol.">
        <title>The Global Catalogue of Microorganisms (GCM) 10K type strain sequencing project: providing services to taxonomists for standard genome sequencing and annotation.</title>
        <authorList>
            <consortium name="The Broad Institute Genomics Platform"/>
            <consortium name="The Broad Institute Genome Sequencing Center for Infectious Disease"/>
            <person name="Wu L."/>
            <person name="Ma J."/>
        </authorList>
    </citation>
    <scope>NUCLEOTIDE SEQUENCE [LARGE SCALE GENOMIC DNA]</scope>
    <source>
        <strain evidence="3">CGMCC 4.7367</strain>
    </source>
</reference>